<evidence type="ECO:0000313" key="2">
    <source>
        <dbReference type="Proteomes" id="UP001328107"/>
    </source>
</evidence>
<dbReference type="EMBL" id="BTRK01000001">
    <property type="protein sequence ID" value="GMR31927.1"/>
    <property type="molecule type" value="Genomic_DNA"/>
</dbReference>
<feature type="non-terminal residue" evidence="1">
    <location>
        <position position="1"/>
    </location>
</feature>
<protein>
    <submittedName>
        <fullName evidence="1">Uncharacterized protein</fullName>
    </submittedName>
</protein>
<accession>A0AAN4YZT4</accession>
<sequence>LLRRHATSFPALSIVGEAGIGDTLSEDVRDESLLAHRLNLCVGSGALLRCIVARILGHAFVGYFASSLEGVSIVSTGAFTLVRTQEIGALGIGPARSSSLPICTLHYLLALVDVFTRQTMIYRPLRLTVPGIAGADEGSISIRANISRRDGTERGFCLALVDVCHVSIAAESVTRGADTVVRPHRIDTLLANAATLGKEVIVRLRQTLVDVYNALGCKMESILARA</sequence>
<feature type="non-terminal residue" evidence="1">
    <location>
        <position position="226"/>
    </location>
</feature>
<dbReference type="Proteomes" id="UP001328107">
    <property type="component" value="Unassembled WGS sequence"/>
</dbReference>
<proteinExistence type="predicted"/>
<gene>
    <name evidence="1" type="ORF">PMAYCL1PPCAC_02122</name>
</gene>
<keyword evidence="2" id="KW-1185">Reference proteome</keyword>
<organism evidence="1 2">
    <name type="scientific">Pristionchus mayeri</name>
    <dbReference type="NCBI Taxonomy" id="1317129"/>
    <lineage>
        <taxon>Eukaryota</taxon>
        <taxon>Metazoa</taxon>
        <taxon>Ecdysozoa</taxon>
        <taxon>Nematoda</taxon>
        <taxon>Chromadorea</taxon>
        <taxon>Rhabditida</taxon>
        <taxon>Rhabditina</taxon>
        <taxon>Diplogasteromorpha</taxon>
        <taxon>Diplogasteroidea</taxon>
        <taxon>Neodiplogasteridae</taxon>
        <taxon>Pristionchus</taxon>
    </lineage>
</organism>
<reference evidence="2" key="1">
    <citation type="submission" date="2022-10" db="EMBL/GenBank/DDBJ databases">
        <title>Genome assembly of Pristionchus species.</title>
        <authorList>
            <person name="Yoshida K."/>
            <person name="Sommer R.J."/>
        </authorList>
    </citation>
    <scope>NUCLEOTIDE SEQUENCE [LARGE SCALE GENOMIC DNA]</scope>
    <source>
        <strain evidence="2">RS5460</strain>
    </source>
</reference>
<evidence type="ECO:0000313" key="1">
    <source>
        <dbReference type="EMBL" id="GMR31927.1"/>
    </source>
</evidence>
<name>A0AAN4YZT4_9BILA</name>
<comment type="caution">
    <text evidence="1">The sequence shown here is derived from an EMBL/GenBank/DDBJ whole genome shotgun (WGS) entry which is preliminary data.</text>
</comment>
<dbReference type="AlphaFoldDB" id="A0AAN4YZT4"/>